<reference evidence="1" key="1">
    <citation type="submission" date="2018-05" db="EMBL/GenBank/DDBJ databases">
        <authorList>
            <person name="Lanie J.A."/>
            <person name="Ng W.-L."/>
            <person name="Kazmierczak K.M."/>
            <person name="Andrzejewski T.M."/>
            <person name="Davidsen T.M."/>
            <person name="Wayne K.J."/>
            <person name="Tettelin H."/>
            <person name="Glass J.I."/>
            <person name="Rusch D."/>
            <person name="Podicherti R."/>
            <person name="Tsui H.-C.T."/>
            <person name="Winkler M.E."/>
        </authorList>
    </citation>
    <scope>NUCLEOTIDE SEQUENCE</scope>
</reference>
<proteinExistence type="predicted"/>
<accession>A0A381NPA4</accession>
<gene>
    <name evidence="1" type="ORF">METZ01_LOCUS9245</name>
</gene>
<organism evidence="1">
    <name type="scientific">marine metagenome</name>
    <dbReference type="NCBI Taxonomy" id="408172"/>
    <lineage>
        <taxon>unclassified sequences</taxon>
        <taxon>metagenomes</taxon>
        <taxon>ecological metagenomes</taxon>
    </lineage>
</organism>
<sequence length="35" mass="4166">MFAYFGSALEKYWGYKLNFKTPPDTTHAKYLSLYI</sequence>
<evidence type="ECO:0000313" key="1">
    <source>
        <dbReference type="EMBL" id="SUZ56391.1"/>
    </source>
</evidence>
<protein>
    <submittedName>
        <fullName evidence="1">Uncharacterized protein</fullName>
    </submittedName>
</protein>
<dbReference type="AlphaFoldDB" id="A0A381NPA4"/>
<dbReference type="EMBL" id="UINC01000499">
    <property type="protein sequence ID" value="SUZ56391.1"/>
    <property type="molecule type" value="Genomic_DNA"/>
</dbReference>
<name>A0A381NPA4_9ZZZZ</name>